<reference evidence="4" key="1">
    <citation type="journal article" date="2013" name="Science">
        <title>The Amborella genome and the evolution of flowering plants.</title>
        <authorList>
            <consortium name="Amborella Genome Project"/>
        </authorList>
    </citation>
    <scope>NUCLEOTIDE SEQUENCE [LARGE SCALE GENOMIC DNA]</scope>
</reference>
<dbReference type="STRING" id="13333.W1P0Q1"/>
<dbReference type="CDD" id="cd21115">
    <property type="entry name" value="legumain_C"/>
    <property type="match status" value="1"/>
</dbReference>
<dbReference type="Pfam" id="PF20985">
    <property type="entry name" value="Legum_prodom"/>
    <property type="match status" value="1"/>
</dbReference>
<feature type="non-terminal residue" evidence="3">
    <location>
        <position position="1"/>
    </location>
</feature>
<accession>W1P0Q1</accession>
<dbReference type="GO" id="GO:0004197">
    <property type="term" value="F:cysteine-type endopeptidase activity"/>
    <property type="evidence" value="ECO:0000318"/>
    <property type="project" value="GO_Central"/>
</dbReference>
<dbReference type="GO" id="GO:0005773">
    <property type="term" value="C:vacuole"/>
    <property type="evidence" value="ECO:0007669"/>
    <property type="project" value="GOC"/>
</dbReference>
<protein>
    <recommendedName>
        <fullName evidence="2">Legumain prodomain domain-containing protein</fullName>
    </recommendedName>
</protein>
<dbReference type="PANTHER" id="PTHR12000:SF42">
    <property type="entry name" value="LEGUMAIN"/>
    <property type="match status" value="1"/>
</dbReference>
<dbReference type="Gene3D" id="3.40.50.1460">
    <property type="match status" value="1"/>
</dbReference>
<evidence type="ECO:0000259" key="2">
    <source>
        <dbReference type="Pfam" id="PF20985"/>
    </source>
</evidence>
<dbReference type="PANTHER" id="PTHR12000">
    <property type="entry name" value="HEMOGLOBINASE FAMILY MEMBER"/>
    <property type="match status" value="1"/>
</dbReference>
<dbReference type="eggNOG" id="KOG1348">
    <property type="taxonomic scope" value="Eukaryota"/>
</dbReference>
<dbReference type="EMBL" id="KI394767">
    <property type="protein sequence ID" value="ERN01189.1"/>
    <property type="molecule type" value="Genomic_DNA"/>
</dbReference>
<gene>
    <name evidence="3" type="ORF">AMTR_s00002p00231730</name>
</gene>
<dbReference type="Gene3D" id="1.10.132.130">
    <property type="match status" value="1"/>
</dbReference>
<dbReference type="GO" id="GO:0051603">
    <property type="term" value="P:proteolysis involved in protein catabolic process"/>
    <property type="evidence" value="ECO:0000318"/>
    <property type="project" value="GO_Central"/>
</dbReference>
<dbReference type="InterPro" id="IPR046427">
    <property type="entry name" value="Legumain_prodom_sf"/>
</dbReference>
<comment type="similarity">
    <text evidence="1">Belongs to the peptidase C13 family.</text>
</comment>
<dbReference type="InterPro" id="IPR001096">
    <property type="entry name" value="Peptidase_C13"/>
</dbReference>
<sequence length="218" mass="24862">ETHNLKEETIQKQYVRVKSRTSNYNTYTAGSHVMEYGDKSIKSERLYLYQGFDPANANLSDNSLPLQPNRMDVVNQRDADLLFLWQRYKRSTEGSEEKVAFRNEMTEKMAHREHLDKSVDLIGRLLFGWDKGSNVLGAKRPSGKALVDDWSCLKSMVRAFEEKCGPLTQYGMKHMRAFANICNEGISLEVMSKACEEVCGRTYKHGILNVASHHGFSG</sequence>
<evidence type="ECO:0000256" key="1">
    <source>
        <dbReference type="ARBA" id="ARBA00009941"/>
    </source>
</evidence>
<name>W1P0Q1_AMBTC</name>
<organism evidence="3 4">
    <name type="scientific">Amborella trichopoda</name>
    <dbReference type="NCBI Taxonomy" id="13333"/>
    <lineage>
        <taxon>Eukaryota</taxon>
        <taxon>Viridiplantae</taxon>
        <taxon>Streptophyta</taxon>
        <taxon>Embryophyta</taxon>
        <taxon>Tracheophyta</taxon>
        <taxon>Spermatophyta</taxon>
        <taxon>Magnoliopsida</taxon>
        <taxon>Amborellales</taxon>
        <taxon>Amborellaceae</taxon>
        <taxon>Amborella</taxon>
    </lineage>
</organism>
<evidence type="ECO:0000313" key="4">
    <source>
        <dbReference type="Proteomes" id="UP000017836"/>
    </source>
</evidence>
<evidence type="ECO:0000313" key="3">
    <source>
        <dbReference type="EMBL" id="ERN01189.1"/>
    </source>
</evidence>
<dbReference type="HOGENOM" id="CLU_024160_1_0_1"/>
<dbReference type="Proteomes" id="UP000017836">
    <property type="component" value="Unassembled WGS sequence"/>
</dbReference>
<dbReference type="AlphaFoldDB" id="W1P0Q1"/>
<proteinExistence type="inferred from homology"/>
<keyword evidence="4" id="KW-1185">Reference proteome</keyword>
<dbReference type="FunFam" id="1.10.132.130:FF:000001">
    <property type="entry name" value="Vacuolar-processing enzyme beta-isozyme"/>
    <property type="match status" value="1"/>
</dbReference>
<dbReference type="GO" id="GO:0006624">
    <property type="term" value="P:vacuolar protein processing"/>
    <property type="evidence" value="ECO:0000318"/>
    <property type="project" value="GO_Central"/>
</dbReference>
<dbReference type="Pfam" id="PF01650">
    <property type="entry name" value="Peptidase_C13"/>
    <property type="match status" value="1"/>
</dbReference>
<dbReference type="InterPro" id="IPR048501">
    <property type="entry name" value="Legum_prodom"/>
</dbReference>
<feature type="domain" description="Legumain prodomain" evidence="2">
    <location>
        <begin position="104"/>
        <end position="199"/>
    </location>
</feature>